<feature type="domain" description="Peptidase M15A C-terminal" evidence="1">
    <location>
        <begin position="6"/>
        <end position="118"/>
    </location>
</feature>
<dbReference type="KEGG" id="pez:HWQ56_09035"/>
<dbReference type="InterPro" id="IPR009045">
    <property type="entry name" value="Zn_M74/Hedgehog-like"/>
</dbReference>
<gene>
    <name evidence="2" type="ORF">HWQ56_09035</name>
</gene>
<evidence type="ECO:0000259" key="1">
    <source>
        <dbReference type="Pfam" id="PF08291"/>
    </source>
</evidence>
<reference evidence="2 3" key="1">
    <citation type="submission" date="2020-06" db="EMBL/GenBank/DDBJ databases">
        <title>Pseudomonas eucalypticola sp. nov., an endophyte of Eucalyptus dunnii leaves with biocontrol ability of eucalyptus leaf blight.</title>
        <authorList>
            <person name="Liu Y."/>
            <person name="Song Z."/>
            <person name="Zeng H."/>
            <person name="Lu M."/>
            <person name="Wang X."/>
            <person name="Lian X."/>
            <person name="Zhang Q."/>
        </authorList>
    </citation>
    <scope>NUCLEOTIDE SEQUENCE [LARGE SCALE GENOMIC DNA]</scope>
    <source>
        <strain evidence="2 3">NP-1</strain>
    </source>
</reference>
<evidence type="ECO:0000313" key="2">
    <source>
        <dbReference type="EMBL" id="QKZ03920.1"/>
    </source>
</evidence>
<dbReference type="Pfam" id="PF08291">
    <property type="entry name" value="Peptidase_M15_3"/>
    <property type="match status" value="1"/>
</dbReference>
<dbReference type="AlphaFoldDB" id="A0A7D5D656"/>
<keyword evidence="3" id="KW-1185">Reference proteome</keyword>
<protein>
    <submittedName>
        <fullName evidence="2">Peptidase M15</fullName>
    </submittedName>
</protein>
<name>A0A7D5D656_9PSED</name>
<evidence type="ECO:0000313" key="3">
    <source>
        <dbReference type="Proteomes" id="UP000509568"/>
    </source>
</evidence>
<organism evidence="2 3">
    <name type="scientific">Pseudomonas eucalypticola</name>
    <dbReference type="NCBI Taxonomy" id="2599595"/>
    <lineage>
        <taxon>Bacteria</taxon>
        <taxon>Pseudomonadati</taxon>
        <taxon>Pseudomonadota</taxon>
        <taxon>Gammaproteobacteria</taxon>
        <taxon>Pseudomonadales</taxon>
        <taxon>Pseudomonadaceae</taxon>
        <taxon>Pseudomonas</taxon>
    </lineage>
</organism>
<dbReference type="SUPFAM" id="SSF55166">
    <property type="entry name" value="Hedgehog/DD-peptidase"/>
    <property type="match status" value="1"/>
</dbReference>
<dbReference type="RefSeq" id="WP_158158454.1">
    <property type="nucleotide sequence ID" value="NZ_CP056030.1"/>
</dbReference>
<accession>A0A7D5D656</accession>
<dbReference type="Proteomes" id="UP000509568">
    <property type="component" value="Chromosome"/>
</dbReference>
<dbReference type="Gene3D" id="3.30.1380.10">
    <property type="match status" value="1"/>
</dbReference>
<proteinExistence type="predicted"/>
<sequence length="143" mass="15349">MNLSEHFTLQELTLSPSAAKAGIDNTPDATVIANLVRLCQTLEGVRALVGAPVMISSGYRCPALNEWIGGAPNSAHVLGLAADFTVSGLTPRQTVELLDESGLVFDQLILEFDRWVHLGLSENKPRRQVLTLRKGGGYLPGIV</sequence>
<dbReference type="EMBL" id="CP056030">
    <property type="protein sequence ID" value="QKZ03920.1"/>
    <property type="molecule type" value="Genomic_DNA"/>
</dbReference>
<dbReference type="InterPro" id="IPR013230">
    <property type="entry name" value="Peptidase_M15A_C"/>
</dbReference>